<organism evidence="2 3">
    <name type="scientific">Toxocara canis</name>
    <name type="common">Canine roundworm</name>
    <dbReference type="NCBI Taxonomy" id="6265"/>
    <lineage>
        <taxon>Eukaryota</taxon>
        <taxon>Metazoa</taxon>
        <taxon>Ecdysozoa</taxon>
        <taxon>Nematoda</taxon>
        <taxon>Chromadorea</taxon>
        <taxon>Rhabditida</taxon>
        <taxon>Spirurina</taxon>
        <taxon>Ascaridomorpha</taxon>
        <taxon>Ascaridoidea</taxon>
        <taxon>Toxocaridae</taxon>
        <taxon>Toxocara</taxon>
    </lineage>
</organism>
<keyword evidence="1" id="KW-0472">Membrane</keyword>
<evidence type="ECO:0000313" key="3">
    <source>
        <dbReference type="Proteomes" id="UP000031036"/>
    </source>
</evidence>
<feature type="transmembrane region" description="Helical" evidence="1">
    <location>
        <begin position="12"/>
        <end position="31"/>
    </location>
</feature>
<keyword evidence="1" id="KW-1133">Transmembrane helix</keyword>
<proteinExistence type="predicted"/>
<keyword evidence="3" id="KW-1185">Reference proteome</keyword>
<dbReference type="AlphaFoldDB" id="A0A0B2UUH2"/>
<sequence>MGYIDFKTRNVIHLALGFICVFFAFNSQGFIEQTVISNAAKEGQIDSNAGYYRLRRGVGAAGCQCGGVSVCRGVSAAVVQWGQCTM</sequence>
<dbReference type="STRING" id="6265.A0A0B2UUH2"/>
<name>A0A0B2UUH2_TOXCA</name>
<reference evidence="2 3" key="1">
    <citation type="submission" date="2014-11" db="EMBL/GenBank/DDBJ databases">
        <title>Genetic blueprint of the zoonotic pathogen Toxocara canis.</title>
        <authorList>
            <person name="Zhu X.-Q."/>
            <person name="Korhonen P.K."/>
            <person name="Cai H."/>
            <person name="Young N.D."/>
            <person name="Nejsum P."/>
            <person name="von Samson-Himmelstjerna G."/>
            <person name="Boag P.R."/>
            <person name="Tan P."/>
            <person name="Li Q."/>
            <person name="Min J."/>
            <person name="Yang Y."/>
            <person name="Wang X."/>
            <person name="Fang X."/>
            <person name="Hall R.S."/>
            <person name="Hofmann A."/>
            <person name="Sternberg P.W."/>
            <person name="Jex A.R."/>
            <person name="Gasser R.B."/>
        </authorList>
    </citation>
    <scope>NUCLEOTIDE SEQUENCE [LARGE SCALE GENOMIC DNA]</scope>
    <source>
        <strain evidence="2">PN_DK_2014</strain>
    </source>
</reference>
<evidence type="ECO:0000313" key="2">
    <source>
        <dbReference type="EMBL" id="KHN72894.1"/>
    </source>
</evidence>
<dbReference type="Proteomes" id="UP000031036">
    <property type="component" value="Unassembled WGS sequence"/>
</dbReference>
<keyword evidence="1" id="KW-0812">Transmembrane</keyword>
<accession>A0A0B2UUH2</accession>
<protein>
    <submittedName>
        <fullName evidence="2">Uncharacterized protein</fullName>
    </submittedName>
</protein>
<dbReference type="OrthoDB" id="196103at2759"/>
<gene>
    <name evidence="2" type="ORF">Tcan_01921</name>
</gene>
<comment type="caution">
    <text evidence="2">The sequence shown here is derived from an EMBL/GenBank/DDBJ whole genome shotgun (WGS) entry which is preliminary data.</text>
</comment>
<evidence type="ECO:0000256" key="1">
    <source>
        <dbReference type="SAM" id="Phobius"/>
    </source>
</evidence>
<dbReference type="EMBL" id="JPKZ01003185">
    <property type="protein sequence ID" value="KHN72894.1"/>
    <property type="molecule type" value="Genomic_DNA"/>
</dbReference>